<dbReference type="Pfam" id="PF15648">
    <property type="entry name" value="Tox-REase-5"/>
    <property type="match status" value="1"/>
</dbReference>
<dbReference type="Proteomes" id="UP000225433">
    <property type="component" value="Unassembled WGS sequence"/>
</dbReference>
<evidence type="ECO:0000259" key="2">
    <source>
        <dbReference type="Pfam" id="PF15648"/>
    </source>
</evidence>
<evidence type="ECO:0000313" key="5">
    <source>
        <dbReference type="Proteomes" id="UP000225433"/>
    </source>
</evidence>
<keyword evidence="3" id="KW-0614">Plasmid</keyword>
<evidence type="ECO:0000313" key="4">
    <source>
        <dbReference type="EMBL" id="PHM51655.1"/>
    </source>
</evidence>
<keyword evidence="1" id="KW-0732">Signal</keyword>
<feature type="chain" id="PRO_5014067750" description="Tox-REase-5 domain-containing protein" evidence="1">
    <location>
        <begin position="26"/>
        <end position="207"/>
    </location>
</feature>
<geneLocation type="plasmid" evidence="3">
    <name>unnamed2</name>
</geneLocation>
<reference evidence="4 5" key="2">
    <citation type="journal article" date="2017" name="Nat. Microbiol.">
        <title>Natural product diversity associated with the nematode symbionts Photorhabdus and Xenorhabdus.</title>
        <authorList>
            <person name="Tobias N.J."/>
            <person name="Wolff H."/>
            <person name="Djahanschiri B."/>
            <person name="Grundmann F."/>
            <person name="Kronenwerth M."/>
            <person name="Shi Y.M."/>
            <person name="Simonyi S."/>
            <person name="Grun P."/>
            <person name="Shapiro-Ilan D."/>
            <person name="Pidot S.J."/>
            <person name="Stinear T.P."/>
            <person name="Ebersberger I."/>
            <person name="Bode H.B."/>
        </authorList>
    </citation>
    <scope>NUCLEOTIDE SEQUENCE [LARGE SCALE GENOMIC DNA]</scope>
    <source>
        <strain evidence="4 5">DSM 17903</strain>
    </source>
</reference>
<evidence type="ECO:0000256" key="1">
    <source>
        <dbReference type="SAM" id="SignalP"/>
    </source>
</evidence>
<accession>A0A1V0M4D3</accession>
<dbReference type="EMBL" id="NJAI01000015">
    <property type="protein sequence ID" value="PHM51655.1"/>
    <property type="molecule type" value="Genomic_DNA"/>
</dbReference>
<gene>
    <name evidence="4" type="ORF">Xhom_04853</name>
</gene>
<protein>
    <recommendedName>
        <fullName evidence="2">Tox-REase-5 domain-containing protein</fullName>
    </recommendedName>
</protein>
<proteinExistence type="predicted"/>
<dbReference type="EMBL" id="KX517799">
    <property type="protein sequence ID" value="ARD69726.1"/>
    <property type="molecule type" value="Genomic_DNA"/>
</dbReference>
<feature type="domain" description="Tox-REase-5" evidence="2">
    <location>
        <begin position="90"/>
        <end position="184"/>
    </location>
</feature>
<dbReference type="InterPro" id="IPR028904">
    <property type="entry name" value="Tox-REase-5_dom"/>
</dbReference>
<sequence>MPVPLVLGAPAAGSALLAAAQWTLAACVAGFVAVGIMEGTKDKAETNQKDKAEAKTDAISTTREQCEKCPAIGQVTPYWESVSISADSTIYQIQICNSVYMPETEKIQVWLCLSVRFDGWKPQQCLFLEAKAKYDQFFENAEPKFWWKISKSGHISMMSQAGRQQTVCSTLKGIPNSHWHFLQPMSFAYYARAFSIYANIKVLHTPL</sequence>
<feature type="signal peptide" evidence="1">
    <location>
        <begin position="1"/>
        <end position="25"/>
    </location>
</feature>
<dbReference type="RefSeq" id="WP_099140038.1">
    <property type="nucleotide sequence ID" value="NZ_CAWNQJ010000041.1"/>
</dbReference>
<dbReference type="AlphaFoldDB" id="A0A1V0M4D3"/>
<evidence type="ECO:0000313" key="3">
    <source>
        <dbReference type="EMBL" id="ARD69726.1"/>
    </source>
</evidence>
<reference evidence="3" key="1">
    <citation type="journal article" date="2017" name="J. Invertebr. Pathol.">
        <title>Identification and bacterial characteristics of Xenorhabdus hominickii ANU101 from an entomopathogenic nematode, Steinernema monticolum.</title>
        <authorList>
            <person name="Park Y."/>
            <person name="Kang S."/>
            <person name="Sadekuzzaman M."/>
            <person name="Kim H."/>
            <person name="Jung J.K."/>
            <person name="Kim Y."/>
        </authorList>
    </citation>
    <scope>NUCLEOTIDE SEQUENCE</scope>
    <source>
        <strain evidence="3">ANU101</strain>
        <plasmid evidence="3">unnamed2</plasmid>
    </source>
</reference>
<organism evidence="3">
    <name type="scientific">Xenorhabdus hominickii</name>
    <dbReference type="NCBI Taxonomy" id="351679"/>
    <lineage>
        <taxon>Bacteria</taxon>
        <taxon>Pseudomonadati</taxon>
        <taxon>Pseudomonadota</taxon>
        <taxon>Gammaproteobacteria</taxon>
        <taxon>Enterobacterales</taxon>
        <taxon>Morganellaceae</taxon>
        <taxon>Xenorhabdus</taxon>
    </lineage>
</organism>
<name>A0A1V0M4D3_XENHO</name>